<dbReference type="GO" id="GO:1902554">
    <property type="term" value="C:serine/threonine protein kinase complex"/>
    <property type="evidence" value="ECO:0007669"/>
    <property type="project" value="TreeGrafter"/>
</dbReference>
<sequence>MKYECKPEDYEIVSLLGRCCGQIGIVLLAKHKQKTLVAVKKFDLEKADHKDVLQIQKEILITQQLRHNNILSYECCFVDNQSVCVVSELCGYGSCTDLIASHFPDGLPELAICLILRDVLNGLAYIHKKGIIHRALRASHILITANGKAMITGFRYAVQMIENGKWKKCLHCFPTSTSVNLNWLSPELLEQTLEGYNEKSDIYSVGITAAELANGCVPFSDVSATLMLTEKVRGCAPQLIDRTTYPIFDNKDASDNNHIDCTVAPPQNCAKANRAFSESFHQFTDLCLLRDHYIRPSAQQLLNHTFFKQLKQKPGPNVMNELLHPVMPLCDESISADTDDLNTILANSDKMAEININNIDWNFT</sequence>
<dbReference type="AlphaFoldDB" id="A0AAW2HDM4"/>
<feature type="domain" description="Protein kinase" evidence="2">
    <location>
        <begin position="10"/>
        <end position="307"/>
    </location>
</feature>
<comment type="caution">
    <text evidence="3">The sequence shown here is derived from an EMBL/GenBank/DDBJ whole genome shotgun (WGS) entry which is preliminary data.</text>
</comment>
<dbReference type="InterPro" id="IPR011009">
    <property type="entry name" value="Kinase-like_dom_sf"/>
</dbReference>
<evidence type="ECO:0000313" key="3">
    <source>
        <dbReference type="EMBL" id="KAL0267857.1"/>
    </source>
</evidence>
<proteinExistence type="inferred from homology"/>
<dbReference type="CDD" id="cd08216">
    <property type="entry name" value="PK_STRAD"/>
    <property type="match status" value="1"/>
</dbReference>
<dbReference type="EMBL" id="JARGDH010000005">
    <property type="protein sequence ID" value="KAL0267857.1"/>
    <property type="molecule type" value="Genomic_DNA"/>
</dbReference>
<protein>
    <recommendedName>
        <fullName evidence="2">Protein kinase domain-containing protein</fullName>
    </recommendedName>
</protein>
<comment type="similarity">
    <text evidence="1">Belongs to the protein kinase superfamily. STE Ser/Thr protein kinase family. STE20 subfamily.</text>
</comment>
<dbReference type="InterPro" id="IPR000719">
    <property type="entry name" value="Prot_kinase_dom"/>
</dbReference>
<dbReference type="PANTHER" id="PTHR48014">
    <property type="entry name" value="SERINE/THREONINE-PROTEIN KINASE FRAY2"/>
    <property type="match status" value="1"/>
</dbReference>
<name>A0AAW2HDM4_9NEOP</name>
<dbReference type="GO" id="GO:0004672">
    <property type="term" value="F:protein kinase activity"/>
    <property type="evidence" value="ECO:0007669"/>
    <property type="project" value="InterPro"/>
</dbReference>
<organism evidence="3">
    <name type="scientific">Menopon gallinae</name>
    <name type="common">poultry shaft louse</name>
    <dbReference type="NCBI Taxonomy" id="328185"/>
    <lineage>
        <taxon>Eukaryota</taxon>
        <taxon>Metazoa</taxon>
        <taxon>Ecdysozoa</taxon>
        <taxon>Arthropoda</taxon>
        <taxon>Hexapoda</taxon>
        <taxon>Insecta</taxon>
        <taxon>Pterygota</taxon>
        <taxon>Neoptera</taxon>
        <taxon>Paraneoptera</taxon>
        <taxon>Psocodea</taxon>
        <taxon>Troctomorpha</taxon>
        <taxon>Phthiraptera</taxon>
        <taxon>Amblycera</taxon>
        <taxon>Menoponidae</taxon>
        <taxon>Menopon</taxon>
    </lineage>
</organism>
<reference evidence="3" key="1">
    <citation type="journal article" date="2024" name="Gigascience">
        <title>Chromosome-level genome of the poultry shaft louse Menopon gallinae provides insight into the host-switching and adaptive evolution of parasitic lice.</title>
        <authorList>
            <person name="Xu Y."/>
            <person name="Ma L."/>
            <person name="Liu S."/>
            <person name="Liang Y."/>
            <person name="Liu Q."/>
            <person name="He Z."/>
            <person name="Tian L."/>
            <person name="Duan Y."/>
            <person name="Cai W."/>
            <person name="Li H."/>
            <person name="Song F."/>
        </authorList>
    </citation>
    <scope>NUCLEOTIDE SEQUENCE</scope>
    <source>
        <strain evidence="3">Cailab_2023a</strain>
    </source>
</reference>
<accession>A0AAW2HDM4</accession>
<dbReference type="InterPro" id="IPR047173">
    <property type="entry name" value="STRAD_A/B-like"/>
</dbReference>
<dbReference type="Gene3D" id="3.30.200.20">
    <property type="entry name" value="Phosphorylase Kinase, domain 1"/>
    <property type="match status" value="1"/>
</dbReference>
<dbReference type="GO" id="GO:0006611">
    <property type="term" value="P:protein export from nucleus"/>
    <property type="evidence" value="ECO:0007669"/>
    <property type="project" value="TreeGrafter"/>
</dbReference>
<dbReference type="PROSITE" id="PS50011">
    <property type="entry name" value="PROTEIN_KINASE_DOM"/>
    <property type="match status" value="1"/>
</dbReference>
<dbReference type="Gene3D" id="1.10.510.10">
    <property type="entry name" value="Transferase(Phosphotransferase) domain 1"/>
    <property type="match status" value="1"/>
</dbReference>
<dbReference type="SUPFAM" id="SSF56112">
    <property type="entry name" value="Protein kinase-like (PK-like)"/>
    <property type="match status" value="1"/>
</dbReference>
<gene>
    <name evidence="3" type="ORF">PYX00_010008</name>
</gene>
<dbReference type="Pfam" id="PF00069">
    <property type="entry name" value="Pkinase"/>
    <property type="match status" value="1"/>
</dbReference>
<evidence type="ECO:0000256" key="1">
    <source>
        <dbReference type="ARBA" id="ARBA00008874"/>
    </source>
</evidence>
<dbReference type="GO" id="GO:0043539">
    <property type="term" value="F:protein serine/threonine kinase activator activity"/>
    <property type="evidence" value="ECO:0007669"/>
    <property type="project" value="InterPro"/>
</dbReference>
<dbReference type="GO" id="GO:0005524">
    <property type="term" value="F:ATP binding"/>
    <property type="evidence" value="ECO:0007669"/>
    <property type="project" value="InterPro"/>
</dbReference>
<dbReference type="PANTHER" id="PTHR48014:SF21">
    <property type="entry name" value="SERINE_THREONINE-PROTEIN KINASE FRAY2"/>
    <property type="match status" value="1"/>
</dbReference>
<evidence type="ECO:0000259" key="2">
    <source>
        <dbReference type="PROSITE" id="PS50011"/>
    </source>
</evidence>